<feature type="domain" description="RNA polymerase sigma-70 region 2" evidence="6">
    <location>
        <begin position="33"/>
        <end position="98"/>
    </location>
</feature>
<keyword evidence="2" id="KW-0805">Transcription regulation</keyword>
<feature type="domain" description="RNA polymerase sigma factor 70 region 4 type 2" evidence="7">
    <location>
        <begin position="129"/>
        <end position="176"/>
    </location>
</feature>
<dbReference type="EMBL" id="CP011125">
    <property type="protein sequence ID" value="AKF09103.1"/>
    <property type="molecule type" value="Genomic_DNA"/>
</dbReference>
<dbReference type="InterPro" id="IPR013325">
    <property type="entry name" value="RNA_pol_sigma_r2"/>
</dbReference>
<dbReference type="SUPFAM" id="SSF88659">
    <property type="entry name" value="Sigma3 and sigma4 domains of RNA polymerase sigma factors"/>
    <property type="match status" value="1"/>
</dbReference>
<evidence type="ECO:0000256" key="1">
    <source>
        <dbReference type="ARBA" id="ARBA00010641"/>
    </source>
</evidence>
<dbReference type="PANTHER" id="PTHR43133:SF8">
    <property type="entry name" value="RNA POLYMERASE SIGMA FACTOR HI_1459-RELATED"/>
    <property type="match status" value="1"/>
</dbReference>
<dbReference type="GO" id="GO:0006352">
    <property type="term" value="P:DNA-templated transcription initiation"/>
    <property type="evidence" value="ECO:0007669"/>
    <property type="project" value="InterPro"/>
</dbReference>
<dbReference type="InterPro" id="IPR036388">
    <property type="entry name" value="WH-like_DNA-bd_sf"/>
</dbReference>
<evidence type="ECO:0000256" key="2">
    <source>
        <dbReference type="ARBA" id="ARBA00023015"/>
    </source>
</evidence>
<dbReference type="GO" id="GO:0016987">
    <property type="term" value="F:sigma factor activity"/>
    <property type="evidence" value="ECO:0007669"/>
    <property type="project" value="UniProtKB-KW"/>
</dbReference>
<evidence type="ECO:0000313" key="8">
    <source>
        <dbReference type="EMBL" id="AKF09103.1"/>
    </source>
</evidence>
<comment type="similarity">
    <text evidence="1">Belongs to the sigma-70 factor family. ECF subfamily.</text>
</comment>
<dbReference type="InterPro" id="IPR013324">
    <property type="entry name" value="RNA_pol_sigma_r3/r4-like"/>
</dbReference>
<dbReference type="InterPro" id="IPR039425">
    <property type="entry name" value="RNA_pol_sigma-70-like"/>
</dbReference>
<dbReference type="Gene3D" id="1.10.10.10">
    <property type="entry name" value="Winged helix-like DNA-binding domain superfamily/Winged helix DNA-binding domain"/>
    <property type="match status" value="1"/>
</dbReference>
<dbReference type="STRING" id="927083.DB32_006252"/>
<dbReference type="Gene3D" id="1.10.1740.10">
    <property type="match status" value="1"/>
</dbReference>
<keyword evidence="4" id="KW-0238">DNA-binding</keyword>
<dbReference type="OrthoDB" id="5516036at2"/>
<dbReference type="InterPro" id="IPR014284">
    <property type="entry name" value="RNA_pol_sigma-70_dom"/>
</dbReference>
<dbReference type="KEGG" id="samy:DB32_006252"/>
<reference evidence="8 9" key="1">
    <citation type="submission" date="2015-03" db="EMBL/GenBank/DDBJ databases">
        <title>Genome assembly of Sandaracinus amylolyticus DSM 53668.</title>
        <authorList>
            <person name="Sharma G."/>
            <person name="Subramanian S."/>
        </authorList>
    </citation>
    <scope>NUCLEOTIDE SEQUENCE [LARGE SCALE GENOMIC DNA]</scope>
    <source>
        <strain evidence="8 9">DSM 53668</strain>
    </source>
</reference>
<dbReference type="Pfam" id="PF04542">
    <property type="entry name" value="Sigma70_r2"/>
    <property type="match status" value="1"/>
</dbReference>
<dbReference type="SUPFAM" id="SSF88946">
    <property type="entry name" value="Sigma2 domain of RNA polymerase sigma factors"/>
    <property type="match status" value="1"/>
</dbReference>
<gene>
    <name evidence="8" type="ORF">DB32_006252</name>
</gene>
<dbReference type="InterPro" id="IPR007627">
    <property type="entry name" value="RNA_pol_sigma70_r2"/>
</dbReference>
<sequence length="187" mass="20651">MESHEGAKASGEIPADVSGRLPVVAPVDLASAFRAYGRYVAWIGMRILGRPEDVDDLVQDVFLDAVRGMERLRDPGAAKAWLGTLTVRKARRVLRKRRMMRFLGVDEGADYGEIVDETASSAERVMIADLYRMLDTLPTEERLAWTLRHLEGEQLERVAELCGCSLATVKRRIAAAHAVMGGELGDV</sequence>
<proteinExistence type="inferred from homology"/>
<dbReference type="AlphaFoldDB" id="A0A0F6YLA9"/>
<dbReference type="RefSeq" id="WP_053236188.1">
    <property type="nucleotide sequence ID" value="NZ_CP011125.1"/>
</dbReference>
<dbReference type="GO" id="GO:0003677">
    <property type="term" value="F:DNA binding"/>
    <property type="evidence" value="ECO:0007669"/>
    <property type="project" value="UniProtKB-KW"/>
</dbReference>
<organism evidence="8 9">
    <name type="scientific">Sandaracinus amylolyticus</name>
    <dbReference type="NCBI Taxonomy" id="927083"/>
    <lineage>
        <taxon>Bacteria</taxon>
        <taxon>Pseudomonadati</taxon>
        <taxon>Myxococcota</taxon>
        <taxon>Polyangia</taxon>
        <taxon>Polyangiales</taxon>
        <taxon>Sandaracinaceae</taxon>
        <taxon>Sandaracinus</taxon>
    </lineage>
</organism>
<evidence type="ECO:0000259" key="7">
    <source>
        <dbReference type="Pfam" id="PF08281"/>
    </source>
</evidence>
<accession>A0A0F6YLA9</accession>
<dbReference type="Pfam" id="PF08281">
    <property type="entry name" value="Sigma70_r4_2"/>
    <property type="match status" value="1"/>
</dbReference>
<evidence type="ECO:0000256" key="4">
    <source>
        <dbReference type="ARBA" id="ARBA00023125"/>
    </source>
</evidence>
<evidence type="ECO:0000313" key="9">
    <source>
        <dbReference type="Proteomes" id="UP000034883"/>
    </source>
</evidence>
<keyword evidence="9" id="KW-1185">Reference proteome</keyword>
<keyword evidence="3" id="KW-0731">Sigma factor</keyword>
<evidence type="ECO:0000256" key="3">
    <source>
        <dbReference type="ARBA" id="ARBA00023082"/>
    </source>
</evidence>
<dbReference type="Proteomes" id="UP000034883">
    <property type="component" value="Chromosome"/>
</dbReference>
<keyword evidence="5" id="KW-0804">Transcription</keyword>
<dbReference type="InterPro" id="IPR013249">
    <property type="entry name" value="RNA_pol_sigma70_r4_t2"/>
</dbReference>
<dbReference type="PANTHER" id="PTHR43133">
    <property type="entry name" value="RNA POLYMERASE ECF-TYPE SIGMA FACTO"/>
    <property type="match status" value="1"/>
</dbReference>
<name>A0A0F6YLA9_9BACT</name>
<protein>
    <submittedName>
        <fullName evidence="8">RNA polymerase sigma factor RpoE</fullName>
    </submittedName>
</protein>
<evidence type="ECO:0000259" key="6">
    <source>
        <dbReference type="Pfam" id="PF04542"/>
    </source>
</evidence>
<dbReference type="NCBIfam" id="TIGR02937">
    <property type="entry name" value="sigma70-ECF"/>
    <property type="match status" value="1"/>
</dbReference>
<evidence type="ECO:0000256" key="5">
    <source>
        <dbReference type="ARBA" id="ARBA00023163"/>
    </source>
</evidence>